<keyword evidence="2" id="KW-1185">Reference proteome</keyword>
<name>A0ABU7CKM8_9TELE</name>
<reference evidence="1 2" key="1">
    <citation type="submission" date="2021-07" db="EMBL/GenBank/DDBJ databases">
        <authorList>
            <person name="Palmer J.M."/>
        </authorList>
    </citation>
    <scope>NUCLEOTIDE SEQUENCE [LARGE SCALE GENOMIC DNA]</scope>
    <source>
        <strain evidence="1 2">AT_MEX2019</strain>
        <tissue evidence="1">Muscle</tissue>
    </source>
</reference>
<evidence type="ECO:0000313" key="1">
    <source>
        <dbReference type="EMBL" id="MED6262089.1"/>
    </source>
</evidence>
<gene>
    <name evidence="1" type="ORF">ATANTOWER_014333</name>
</gene>
<organism evidence="1 2">
    <name type="scientific">Ataeniobius toweri</name>
    <dbReference type="NCBI Taxonomy" id="208326"/>
    <lineage>
        <taxon>Eukaryota</taxon>
        <taxon>Metazoa</taxon>
        <taxon>Chordata</taxon>
        <taxon>Craniata</taxon>
        <taxon>Vertebrata</taxon>
        <taxon>Euteleostomi</taxon>
        <taxon>Actinopterygii</taxon>
        <taxon>Neopterygii</taxon>
        <taxon>Teleostei</taxon>
        <taxon>Neoteleostei</taxon>
        <taxon>Acanthomorphata</taxon>
        <taxon>Ovalentaria</taxon>
        <taxon>Atherinomorphae</taxon>
        <taxon>Cyprinodontiformes</taxon>
        <taxon>Goodeidae</taxon>
        <taxon>Ataeniobius</taxon>
    </lineage>
</organism>
<accession>A0ABU7CKM8</accession>
<dbReference type="EMBL" id="JAHUTI010091503">
    <property type="protein sequence ID" value="MED6262089.1"/>
    <property type="molecule type" value="Genomic_DNA"/>
</dbReference>
<protein>
    <submittedName>
        <fullName evidence="1">Uncharacterized protein</fullName>
    </submittedName>
</protein>
<proteinExistence type="predicted"/>
<evidence type="ECO:0000313" key="2">
    <source>
        <dbReference type="Proteomes" id="UP001345963"/>
    </source>
</evidence>
<comment type="caution">
    <text evidence="1">The sequence shown here is derived from an EMBL/GenBank/DDBJ whole genome shotgun (WGS) entry which is preliminary data.</text>
</comment>
<dbReference type="Proteomes" id="UP001345963">
    <property type="component" value="Unassembled WGS sequence"/>
</dbReference>
<sequence>MFSWTEEQKAERGAAEQFGKHVACCENLSFCSSLGVHQRKSIEINNRRKQRSCKEKTKCTDADCIKPYFYESVLLCDRMKRAGKKQHERVEKPQVKKRKTDKPQLRPLVILLLLTS</sequence>